<organism evidence="3 4">
    <name type="scientific">Kockovaella imperatae</name>
    <dbReference type="NCBI Taxonomy" id="4999"/>
    <lineage>
        <taxon>Eukaryota</taxon>
        <taxon>Fungi</taxon>
        <taxon>Dikarya</taxon>
        <taxon>Basidiomycota</taxon>
        <taxon>Agaricomycotina</taxon>
        <taxon>Tremellomycetes</taxon>
        <taxon>Tremellales</taxon>
        <taxon>Cuniculitremaceae</taxon>
        <taxon>Kockovaella</taxon>
    </lineage>
</organism>
<comment type="caution">
    <text evidence="3">The sequence shown here is derived from an EMBL/GenBank/DDBJ whole genome shotgun (WGS) entry which is preliminary data.</text>
</comment>
<feature type="compositionally biased region" description="Basic residues" evidence="1">
    <location>
        <begin position="9"/>
        <end position="19"/>
    </location>
</feature>
<feature type="region of interest" description="Disordered" evidence="1">
    <location>
        <begin position="269"/>
        <end position="324"/>
    </location>
</feature>
<dbReference type="OrthoDB" id="445362at2759"/>
<feature type="region of interest" description="Disordered" evidence="1">
    <location>
        <begin position="537"/>
        <end position="622"/>
    </location>
</feature>
<dbReference type="PANTHER" id="PTHR13357:SF1">
    <property type="entry name" value="NCK-INTERACTING PROTEIN WITH SH3 DOMAIN"/>
    <property type="match status" value="1"/>
</dbReference>
<dbReference type="FunCoup" id="A0A1Y1U6X9">
    <property type="interactions" value="10"/>
</dbReference>
<dbReference type="GO" id="GO:0000147">
    <property type="term" value="P:actin cortical patch assembly"/>
    <property type="evidence" value="ECO:0007669"/>
    <property type="project" value="TreeGrafter"/>
</dbReference>
<reference evidence="3 4" key="1">
    <citation type="submission" date="2017-03" db="EMBL/GenBank/DDBJ databases">
        <title>Widespread Adenine N6-methylation of Active Genes in Fungi.</title>
        <authorList>
            <consortium name="DOE Joint Genome Institute"/>
            <person name="Mondo S.J."/>
            <person name="Dannebaum R.O."/>
            <person name="Kuo R.C."/>
            <person name="Louie K.B."/>
            <person name="Bewick A.J."/>
            <person name="Labutti K."/>
            <person name="Haridas S."/>
            <person name="Kuo A."/>
            <person name="Salamov A."/>
            <person name="Ahrendt S.R."/>
            <person name="Lau R."/>
            <person name="Bowen B.P."/>
            <person name="Lipzen A."/>
            <person name="Sullivan W."/>
            <person name="Andreopoulos W.B."/>
            <person name="Clum A."/>
            <person name="Lindquist E."/>
            <person name="Daum C."/>
            <person name="Northen T.R."/>
            <person name="Ramamoorthy G."/>
            <person name="Schmitz R.J."/>
            <person name="Gryganskyi A."/>
            <person name="Culley D."/>
            <person name="Magnuson J."/>
            <person name="James T.Y."/>
            <person name="O'Malley M.A."/>
            <person name="Stajich J.E."/>
            <person name="Spatafora J.W."/>
            <person name="Visel A."/>
            <person name="Grigoriev I.V."/>
        </authorList>
    </citation>
    <scope>NUCLEOTIDE SEQUENCE [LARGE SCALE GENOMIC DNA]</scope>
    <source>
        <strain evidence="3 4">NRRL Y-17943</strain>
    </source>
</reference>
<evidence type="ECO:0000313" key="3">
    <source>
        <dbReference type="EMBL" id="ORX33276.1"/>
    </source>
</evidence>
<dbReference type="GO" id="GO:0030479">
    <property type="term" value="C:actin cortical patch"/>
    <property type="evidence" value="ECO:0007669"/>
    <property type="project" value="TreeGrafter"/>
</dbReference>
<feature type="region of interest" description="Disordered" evidence="1">
    <location>
        <begin position="1"/>
        <end position="53"/>
    </location>
</feature>
<dbReference type="Pfam" id="PF09431">
    <property type="entry name" value="SPIN90_LRD"/>
    <property type="match status" value="1"/>
</dbReference>
<dbReference type="GO" id="GO:0006897">
    <property type="term" value="P:endocytosis"/>
    <property type="evidence" value="ECO:0007669"/>
    <property type="project" value="TreeGrafter"/>
</dbReference>
<sequence length="663" mass="74942">MESESGEIHRHHHHSHRRRAAEENGEHRHHRRRSRKSLEANGHGDSSDPRGSLGVHVRVHTVEQFWNEIEAIVTIPENCNLAQLDNTLRMFVTFCAAYHDEYLPSPHEMHHVISLLLDCELFTYHYERMVGLIFDDAQENTNPHELYVLYHIILYYGHRRPSLFRSHRKWKKLLPTLGEVVGVDSDETFVSGLPPIESRVRLPATDLMYEVCRVQKLSSNELEQFDDAFIDRLFELVETTRDNQDERLNYAVIRLIVALNEQFMVATLPHKSKPTSPTSSATSPTSPQSADRLQLNGIPSRIHPEHQRQHQRRNTGPDPLGDAHEDAKMMNRVLMVLMKRLGSSKTFGENVIFMLNRAKNTPEDLCMQLLILKILYLLFTTPGTQEYFYTNDLKVLLDVFIRDLVDLPEECEALRHTYLRVLYPLLNHTQLRTEAYKRPQIKLVLHSLISNDHIRDIGPTTKRLVERCLEETPKFSRRHSASNVRQDSTCSTLSLDSVAAALPRPTHLTTSIYTSSDPVRLSSLNDVSKSLEAHEVQANLPSRHRAESSATSIGSNDGHLSDASTAGPPRRRRAAPAPPSKRGSATSTASLSSIGSTDARSRANSVVNSRAQTPQIPGVVVTPESEYPPGFHDLIDLGGKNVPPPIIEVNPVPAVPGWISFTR</sequence>
<feature type="compositionally biased region" description="Polar residues" evidence="1">
    <location>
        <begin position="586"/>
        <end position="615"/>
    </location>
</feature>
<dbReference type="GO" id="GO:0051666">
    <property type="term" value="P:actin cortical patch localization"/>
    <property type="evidence" value="ECO:0007669"/>
    <property type="project" value="TreeGrafter"/>
</dbReference>
<dbReference type="RefSeq" id="XP_021867634.1">
    <property type="nucleotide sequence ID" value="XM_022017339.1"/>
</dbReference>
<dbReference type="STRING" id="4999.A0A1Y1U6X9"/>
<dbReference type="GeneID" id="33559148"/>
<accession>A0A1Y1U6X9</accession>
<evidence type="ECO:0000256" key="1">
    <source>
        <dbReference type="SAM" id="MobiDB-lite"/>
    </source>
</evidence>
<dbReference type="InterPro" id="IPR018556">
    <property type="entry name" value="SPIN90/Ldb17_LRD"/>
</dbReference>
<name>A0A1Y1U6X9_9TREE</name>
<keyword evidence="4" id="KW-1185">Reference proteome</keyword>
<feature type="domain" description="SPIN90/Ldb17 leucine-rich" evidence="2">
    <location>
        <begin position="246"/>
        <end position="441"/>
    </location>
</feature>
<evidence type="ECO:0000259" key="2">
    <source>
        <dbReference type="Pfam" id="PF09431"/>
    </source>
</evidence>
<dbReference type="InterPro" id="IPR030125">
    <property type="entry name" value="SPIN90/Ldb17"/>
</dbReference>
<feature type="compositionally biased region" description="Low complexity" evidence="1">
    <location>
        <begin position="274"/>
        <end position="290"/>
    </location>
</feature>
<dbReference type="InParanoid" id="A0A1Y1U6X9"/>
<dbReference type="EMBL" id="NBSH01000029">
    <property type="protein sequence ID" value="ORX33276.1"/>
    <property type="molecule type" value="Genomic_DNA"/>
</dbReference>
<dbReference type="PANTHER" id="PTHR13357">
    <property type="entry name" value="SH3 ADAPTER PROTEIN SPIN90 NCK INTERACTING PROTEIN WITH SH3 DOMAIN"/>
    <property type="match status" value="1"/>
</dbReference>
<gene>
    <name evidence="3" type="ORF">BD324DRAFT_640340</name>
</gene>
<proteinExistence type="predicted"/>
<dbReference type="AlphaFoldDB" id="A0A1Y1U6X9"/>
<dbReference type="Proteomes" id="UP000193218">
    <property type="component" value="Unassembled WGS sequence"/>
</dbReference>
<evidence type="ECO:0000313" key="4">
    <source>
        <dbReference type="Proteomes" id="UP000193218"/>
    </source>
</evidence>
<dbReference type="GO" id="GO:0071933">
    <property type="term" value="F:Arp2/3 complex binding"/>
    <property type="evidence" value="ECO:0007669"/>
    <property type="project" value="TreeGrafter"/>
</dbReference>
<protein>
    <recommendedName>
        <fullName evidence="2">SPIN90/Ldb17 leucine-rich domain-containing protein</fullName>
    </recommendedName>
</protein>